<keyword evidence="2" id="KW-1133">Transmembrane helix</keyword>
<proteinExistence type="predicted"/>
<dbReference type="eggNOG" id="ENOG502R5ZI">
    <property type="taxonomic scope" value="Eukaryota"/>
</dbReference>
<evidence type="ECO:0000313" key="4">
    <source>
        <dbReference type="EnsemblPlants" id="ORUFI07G03510.2"/>
    </source>
</evidence>
<reference evidence="5" key="1">
    <citation type="submission" date="2013-06" db="EMBL/GenBank/DDBJ databases">
        <authorList>
            <person name="Zhao Q."/>
        </authorList>
    </citation>
    <scope>NUCLEOTIDE SEQUENCE</scope>
    <source>
        <strain evidence="5">cv. W1943</strain>
    </source>
</reference>
<accession>A0A0E0Q4B6</accession>
<reference evidence="4" key="2">
    <citation type="submission" date="2015-06" db="UniProtKB">
        <authorList>
            <consortium name="EnsemblPlants"/>
        </authorList>
    </citation>
    <scope>IDENTIFICATION</scope>
</reference>
<feature type="region of interest" description="Disordered" evidence="1">
    <location>
        <begin position="1"/>
        <end position="24"/>
    </location>
</feature>
<dbReference type="InterPro" id="IPR036537">
    <property type="entry name" value="Adaptor_Cbl_N_dom_sf"/>
</dbReference>
<dbReference type="Gramene" id="ORUFI07G03510.2">
    <property type="protein sequence ID" value="ORUFI07G03510.2"/>
    <property type="gene ID" value="ORUFI07G03510"/>
</dbReference>
<keyword evidence="2" id="KW-0812">Transmembrane</keyword>
<dbReference type="Proteomes" id="UP000008022">
    <property type="component" value="Unassembled WGS sequence"/>
</dbReference>
<feature type="transmembrane region" description="Helical" evidence="2">
    <location>
        <begin position="36"/>
        <end position="54"/>
    </location>
</feature>
<dbReference type="Pfam" id="PF22215">
    <property type="entry name" value="MLKL_N"/>
    <property type="match status" value="1"/>
</dbReference>
<dbReference type="InterPro" id="IPR059179">
    <property type="entry name" value="MLKL-like_MCAfunc"/>
</dbReference>
<evidence type="ECO:0000313" key="5">
    <source>
        <dbReference type="Proteomes" id="UP000008022"/>
    </source>
</evidence>
<name>A0A0E0Q4B6_ORYRU</name>
<dbReference type="OMA" id="RRNKDEC"/>
<protein>
    <recommendedName>
        <fullName evidence="3">Mixed lineage kinase domain-containing protein</fullName>
    </recommendedName>
</protein>
<dbReference type="GO" id="GO:0007166">
    <property type="term" value="P:cell surface receptor signaling pathway"/>
    <property type="evidence" value="ECO:0007669"/>
    <property type="project" value="InterPro"/>
</dbReference>
<dbReference type="AlphaFoldDB" id="A0A0E0Q4B6"/>
<dbReference type="Gene3D" id="1.20.930.20">
    <property type="entry name" value="Adaptor protein Cbl, N-terminal domain"/>
    <property type="match status" value="1"/>
</dbReference>
<keyword evidence="2" id="KW-0472">Membrane</keyword>
<dbReference type="InterPro" id="IPR054000">
    <property type="entry name" value="MLKL_N"/>
</dbReference>
<evidence type="ECO:0000256" key="1">
    <source>
        <dbReference type="SAM" id="MobiDB-lite"/>
    </source>
</evidence>
<keyword evidence="5" id="KW-1185">Reference proteome</keyword>
<evidence type="ECO:0000256" key="2">
    <source>
        <dbReference type="SAM" id="Phobius"/>
    </source>
</evidence>
<evidence type="ECO:0000259" key="3">
    <source>
        <dbReference type="Pfam" id="PF22215"/>
    </source>
</evidence>
<organism evidence="4 5">
    <name type="scientific">Oryza rufipogon</name>
    <name type="common">Brownbeard rice</name>
    <name type="synonym">Asian wild rice</name>
    <dbReference type="NCBI Taxonomy" id="4529"/>
    <lineage>
        <taxon>Eukaryota</taxon>
        <taxon>Viridiplantae</taxon>
        <taxon>Streptophyta</taxon>
        <taxon>Embryophyta</taxon>
        <taxon>Tracheophyta</taxon>
        <taxon>Spermatophyta</taxon>
        <taxon>Magnoliopsida</taxon>
        <taxon>Liliopsida</taxon>
        <taxon>Poales</taxon>
        <taxon>Poaceae</taxon>
        <taxon>BOP clade</taxon>
        <taxon>Oryzoideae</taxon>
        <taxon>Oryzeae</taxon>
        <taxon>Oryzinae</taxon>
        <taxon>Oryza</taxon>
    </lineage>
</organism>
<dbReference type="CDD" id="cd21037">
    <property type="entry name" value="MLKL_NTD"/>
    <property type="match status" value="1"/>
</dbReference>
<feature type="domain" description="Mixed lineage kinase" evidence="3">
    <location>
        <begin position="59"/>
        <end position="172"/>
    </location>
</feature>
<dbReference type="EnsemblPlants" id="ORUFI07G03510.2">
    <property type="protein sequence ID" value="ORUFI07G03510.2"/>
    <property type="gene ID" value="ORUFI07G03510"/>
</dbReference>
<sequence>MAGGRLLPSTSGSRQPSMAGLDGGGAPPAVCDPNNLPAAIVLVFPVMVVALLCWRAARTRRNKDECRRLAQRVALLRDLRQLMAPAPPLAKAAAVSAEVRAVLAGQVDAWVKEAESVVLGCTSSRWPCRFVRCDRHGEQLSVVRMNLDEAYDRILPVVAQIDTAHRLHHLLQLQLIWECGISPVSPTRYEETDMSNGRQYCQRPPRPKE</sequence>
<feature type="region of interest" description="Disordered" evidence="1">
    <location>
        <begin position="188"/>
        <end position="209"/>
    </location>
</feature>